<keyword evidence="2" id="KW-1185">Reference proteome</keyword>
<dbReference type="Proteomes" id="UP000304953">
    <property type="component" value="Unassembled WGS sequence"/>
</dbReference>
<dbReference type="EMBL" id="SRYA01000102">
    <property type="protein sequence ID" value="TGY88071.1"/>
    <property type="molecule type" value="Genomic_DNA"/>
</dbReference>
<evidence type="ECO:0000313" key="2">
    <source>
        <dbReference type="Proteomes" id="UP000304953"/>
    </source>
</evidence>
<sequence>MWYIYNIKCDMHHIGGHVMKNKYGCIGFVSLLGLWGLYANEPLFLSFFTFVIFFSYFWVTPDEMFVDTLKKCSTIAFFSNITITVIATFAFSYFKLSSNPLAGGATLGFGISIAIFVLLSFFFDLKERS</sequence>
<organism evidence="1 2">
    <name type="scientific">Petralouisia muris</name>
    <dbReference type="NCBI Taxonomy" id="3032872"/>
    <lineage>
        <taxon>Bacteria</taxon>
        <taxon>Bacillati</taxon>
        <taxon>Bacillota</taxon>
        <taxon>Clostridia</taxon>
        <taxon>Lachnospirales</taxon>
        <taxon>Lachnospiraceae</taxon>
        <taxon>Petralouisia</taxon>
    </lineage>
</organism>
<evidence type="ECO:0000313" key="1">
    <source>
        <dbReference type="EMBL" id="TGY88071.1"/>
    </source>
</evidence>
<proteinExistence type="predicted"/>
<protein>
    <submittedName>
        <fullName evidence="1">DUF3796 domain-containing protein</fullName>
    </submittedName>
</protein>
<gene>
    <name evidence="1" type="ORF">E5329_25930</name>
</gene>
<reference evidence="1" key="1">
    <citation type="submission" date="2019-04" db="EMBL/GenBank/DDBJ databases">
        <title>Microbes associate with the intestines of laboratory mice.</title>
        <authorList>
            <person name="Navarre W."/>
            <person name="Wong E."/>
            <person name="Huang K."/>
            <person name="Tropini C."/>
            <person name="Ng K."/>
            <person name="Yu B."/>
        </authorList>
    </citation>
    <scope>NUCLEOTIDE SEQUENCE</scope>
    <source>
        <strain evidence="1">NM01_1-7b</strain>
    </source>
</reference>
<name>A0AC61RNS3_9FIRM</name>
<accession>A0AC61RNS3</accession>
<comment type="caution">
    <text evidence="1">The sequence shown here is derived from an EMBL/GenBank/DDBJ whole genome shotgun (WGS) entry which is preliminary data.</text>
</comment>